<dbReference type="WBParaSite" id="jg1286">
    <property type="protein sequence ID" value="jg1286"/>
    <property type="gene ID" value="jg1286"/>
</dbReference>
<evidence type="ECO:0000256" key="3">
    <source>
        <dbReference type="ARBA" id="ARBA00026121"/>
    </source>
</evidence>
<protein>
    <recommendedName>
        <fullName evidence="3">long-chain-fatty-acid--CoA ligase</fullName>
        <ecNumber evidence="3">6.2.1.3</ecNumber>
    </recommendedName>
</protein>
<evidence type="ECO:0000259" key="4">
    <source>
        <dbReference type="Pfam" id="PF00501"/>
    </source>
</evidence>
<keyword evidence="2" id="KW-0276">Fatty acid metabolism</keyword>
<dbReference type="GO" id="GO:0005783">
    <property type="term" value="C:endoplasmic reticulum"/>
    <property type="evidence" value="ECO:0007669"/>
    <property type="project" value="TreeGrafter"/>
</dbReference>
<dbReference type="Pfam" id="PF00501">
    <property type="entry name" value="AMP-binding"/>
    <property type="match status" value="1"/>
</dbReference>
<evidence type="ECO:0000256" key="1">
    <source>
        <dbReference type="ARBA" id="ARBA00022598"/>
    </source>
</evidence>
<organism evidence="5 6">
    <name type="scientific">Ditylenchus dipsaci</name>
    <dbReference type="NCBI Taxonomy" id="166011"/>
    <lineage>
        <taxon>Eukaryota</taxon>
        <taxon>Metazoa</taxon>
        <taxon>Ecdysozoa</taxon>
        <taxon>Nematoda</taxon>
        <taxon>Chromadorea</taxon>
        <taxon>Rhabditida</taxon>
        <taxon>Tylenchina</taxon>
        <taxon>Tylenchomorpha</taxon>
        <taxon>Sphaerularioidea</taxon>
        <taxon>Anguinidae</taxon>
        <taxon>Anguininae</taxon>
        <taxon>Ditylenchus</taxon>
    </lineage>
</organism>
<dbReference type="Gene3D" id="3.40.50.980">
    <property type="match status" value="1"/>
</dbReference>
<dbReference type="InterPro" id="IPR000873">
    <property type="entry name" value="AMP-dep_synth/lig_dom"/>
</dbReference>
<proteinExistence type="predicted"/>
<feature type="domain" description="AMP-dependent synthetase/ligase" evidence="4">
    <location>
        <begin position="80"/>
        <end position="116"/>
    </location>
</feature>
<evidence type="ECO:0000256" key="2">
    <source>
        <dbReference type="ARBA" id="ARBA00022832"/>
    </source>
</evidence>
<keyword evidence="1" id="KW-0436">Ligase</keyword>
<dbReference type="GO" id="GO:0016020">
    <property type="term" value="C:membrane"/>
    <property type="evidence" value="ECO:0007669"/>
    <property type="project" value="TreeGrafter"/>
</dbReference>
<dbReference type="SUPFAM" id="SSF56801">
    <property type="entry name" value="Acetyl-CoA synthetase-like"/>
    <property type="match status" value="1"/>
</dbReference>
<dbReference type="PANTHER" id="PTHR43272">
    <property type="entry name" value="LONG-CHAIN-FATTY-ACID--COA LIGASE"/>
    <property type="match status" value="1"/>
</dbReference>
<dbReference type="PANTHER" id="PTHR43272:SF43">
    <property type="entry name" value="LONG-CHAIN-FATTY-ACID--COA LIGASE"/>
    <property type="match status" value="1"/>
</dbReference>
<dbReference type="EC" id="6.2.1.3" evidence="3"/>
<dbReference type="GO" id="GO:0004467">
    <property type="term" value="F:long-chain fatty acid-CoA ligase activity"/>
    <property type="evidence" value="ECO:0007669"/>
    <property type="project" value="UniProtKB-EC"/>
</dbReference>
<reference evidence="6" key="1">
    <citation type="submission" date="2022-11" db="UniProtKB">
        <authorList>
            <consortium name="WormBaseParasite"/>
        </authorList>
    </citation>
    <scope>IDENTIFICATION</scope>
</reference>
<evidence type="ECO:0000313" key="5">
    <source>
        <dbReference type="Proteomes" id="UP000887574"/>
    </source>
</evidence>
<dbReference type="AlphaFoldDB" id="A0A915CVP3"/>
<dbReference type="Proteomes" id="UP000887574">
    <property type="component" value="Unplaced"/>
</dbReference>
<accession>A0A915CVP3</accession>
<evidence type="ECO:0000313" key="6">
    <source>
        <dbReference type="WBParaSite" id="jg1286"/>
    </source>
</evidence>
<keyword evidence="5" id="KW-1185">Reference proteome</keyword>
<name>A0A915CVP3_9BILA</name>
<keyword evidence="2" id="KW-0443">Lipid metabolism</keyword>
<sequence length="135" mass="15264">MRVSDQQQAVEIGEEGTGIYKSALLKDDKRNTVDTFFPEVTTLYHAFLRGMEVSENGACLGQRVPKDGPYAFMSLKPCNETHVGIYARNCPEWLISTLACVRYSMVVVPLYDTLALMQLVLSFNTPPLRLWLLKM</sequence>